<evidence type="ECO:0000313" key="1">
    <source>
        <dbReference type="EMBL" id="UVI34599.1"/>
    </source>
</evidence>
<dbReference type="RefSeq" id="WP_265417280.1">
    <property type="nucleotide sequence ID" value="NZ_CP093443.1"/>
</dbReference>
<accession>A0ABY5SNF1</accession>
<keyword evidence="2" id="KW-1185">Reference proteome</keyword>
<gene>
    <name evidence="1" type="ORF">L1F31_10670</name>
</gene>
<proteinExistence type="predicted"/>
<evidence type="ECO:0000313" key="2">
    <source>
        <dbReference type="Proteomes" id="UP001064879"/>
    </source>
</evidence>
<sequence>MAKKIRDLDYVLAGRLAEMIGTAGDVEVRGSEMTFPMRDSEGSILNYSFDVRGLADQVEENISQAVVANGNSRGAQRAALEVIASNILKDNNDLWDIPEPDKGDVVYHVDNYEPIVIDMKDFPPRRRK</sequence>
<reference evidence="1" key="1">
    <citation type="submission" date="2022-03" db="EMBL/GenBank/DDBJ databases">
        <title>Brevibacterium spongiae sp. nov., isolated from marine sponge.</title>
        <authorList>
            <person name="Li Z."/>
            <person name="Zhang M."/>
        </authorList>
    </citation>
    <scope>NUCLEOTIDE SEQUENCE</scope>
    <source>
        <strain evidence="1">WHS-Z9</strain>
    </source>
</reference>
<protein>
    <submittedName>
        <fullName evidence="1">Uncharacterized protein</fullName>
    </submittedName>
</protein>
<dbReference type="Proteomes" id="UP001064879">
    <property type="component" value="Chromosome"/>
</dbReference>
<organism evidence="1 2">
    <name type="scientific">Brevibacterium spongiae</name>
    <dbReference type="NCBI Taxonomy" id="2909672"/>
    <lineage>
        <taxon>Bacteria</taxon>
        <taxon>Bacillati</taxon>
        <taxon>Actinomycetota</taxon>
        <taxon>Actinomycetes</taxon>
        <taxon>Micrococcales</taxon>
        <taxon>Brevibacteriaceae</taxon>
        <taxon>Brevibacterium</taxon>
    </lineage>
</organism>
<dbReference type="EMBL" id="CP093443">
    <property type="protein sequence ID" value="UVI34599.1"/>
    <property type="molecule type" value="Genomic_DNA"/>
</dbReference>
<name>A0ABY5SNF1_9MICO</name>